<evidence type="ECO:0000256" key="1">
    <source>
        <dbReference type="ARBA" id="ARBA00022500"/>
    </source>
</evidence>
<dbReference type="PANTHER" id="PTHR42872:SF6">
    <property type="entry name" value="PROTEIN-GLUTAMATE METHYLESTERASE_PROTEIN-GLUTAMINE GLUTAMINASE"/>
    <property type="match status" value="1"/>
</dbReference>
<dbReference type="PROSITE" id="PS50122">
    <property type="entry name" value="CHEB"/>
    <property type="match status" value="1"/>
</dbReference>
<dbReference type="InterPro" id="IPR000673">
    <property type="entry name" value="Sig_transdc_resp-reg_Me-estase"/>
</dbReference>
<accession>A0A4R1YG59</accession>
<evidence type="ECO:0000256" key="4">
    <source>
        <dbReference type="ARBA" id="ARBA00048267"/>
    </source>
</evidence>
<dbReference type="AlphaFoldDB" id="A0A4R1YG59"/>
<dbReference type="GO" id="GO:0000156">
    <property type="term" value="F:phosphorelay response regulator activity"/>
    <property type="evidence" value="ECO:0007669"/>
    <property type="project" value="InterPro"/>
</dbReference>
<feature type="active site" evidence="5">
    <location>
        <position position="269"/>
    </location>
</feature>
<evidence type="ECO:0000259" key="6">
    <source>
        <dbReference type="PROSITE" id="PS50122"/>
    </source>
</evidence>
<sequence>MRVMIADGNDEGRRRLATAVGTMRGVSLGTCAADLSETYHAAENRPPQAVLVAENLARLPEFEVMQTMFRALNIRCVLVADTPTSGERLSARAGTSGLRVTHLGASQEELRHCLFEVLLDRPVAATPREPIVERMSFQSGRLIVIGASTGGVDALIRVLSGFPADCPPTLVVQHTSGTFSAGLARLLDRASPARVIEAEDRQPLVPGTVLLAPGKEHHLEIARGNGTHCRLREAPPMSGHRPSVDALFHSAVPVAARVSAAILTGMGRDGAEGMLALHRAGAHTIGQDQASALVYGMPRAAHELGAVREQLPIDRIGQALLRSCARRSAA</sequence>
<evidence type="ECO:0000256" key="3">
    <source>
        <dbReference type="ARBA" id="ARBA00039140"/>
    </source>
</evidence>
<evidence type="ECO:0000313" key="8">
    <source>
        <dbReference type="Proteomes" id="UP000295277"/>
    </source>
</evidence>
<dbReference type="InterPro" id="IPR035909">
    <property type="entry name" value="CheB_C"/>
</dbReference>
<name>A0A4R1YG59_9RHOB</name>
<evidence type="ECO:0000256" key="5">
    <source>
        <dbReference type="PROSITE-ProRule" id="PRU00050"/>
    </source>
</evidence>
<comment type="caution">
    <text evidence="7">The sequence shown here is derived from an EMBL/GenBank/DDBJ whole genome shotgun (WGS) entry which is preliminary data.</text>
</comment>
<dbReference type="Gene3D" id="3.40.50.180">
    <property type="entry name" value="Methylesterase CheB, C-terminal domain"/>
    <property type="match status" value="1"/>
</dbReference>
<protein>
    <recommendedName>
        <fullName evidence="3">protein-glutamate methylesterase</fullName>
        <ecNumber evidence="3">3.1.1.61</ecNumber>
    </recommendedName>
</protein>
<keyword evidence="8" id="KW-1185">Reference proteome</keyword>
<comment type="catalytic activity">
    <reaction evidence="4">
        <text>[protein]-L-glutamate 5-O-methyl ester + H2O = L-glutamyl-[protein] + methanol + H(+)</text>
        <dbReference type="Rhea" id="RHEA:23236"/>
        <dbReference type="Rhea" id="RHEA-COMP:10208"/>
        <dbReference type="Rhea" id="RHEA-COMP:10311"/>
        <dbReference type="ChEBI" id="CHEBI:15377"/>
        <dbReference type="ChEBI" id="CHEBI:15378"/>
        <dbReference type="ChEBI" id="CHEBI:17790"/>
        <dbReference type="ChEBI" id="CHEBI:29973"/>
        <dbReference type="ChEBI" id="CHEBI:82795"/>
        <dbReference type="EC" id="3.1.1.61"/>
    </reaction>
</comment>
<dbReference type="GO" id="GO:0008984">
    <property type="term" value="F:protein-glutamate methylesterase activity"/>
    <property type="evidence" value="ECO:0007669"/>
    <property type="project" value="UniProtKB-EC"/>
</dbReference>
<dbReference type="EMBL" id="SLVM01000043">
    <property type="protein sequence ID" value="TCM75082.1"/>
    <property type="molecule type" value="Genomic_DNA"/>
</dbReference>
<evidence type="ECO:0000313" key="7">
    <source>
        <dbReference type="EMBL" id="TCM75082.1"/>
    </source>
</evidence>
<gene>
    <name evidence="7" type="ORF">EV216_14314</name>
</gene>
<dbReference type="SUPFAM" id="SSF52738">
    <property type="entry name" value="Methylesterase CheB, C-terminal domain"/>
    <property type="match status" value="1"/>
</dbReference>
<dbReference type="PANTHER" id="PTHR42872">
    <property type="entry name" value="PROTEIN-GLUTAMATE METHYLESTERASE/PROTEIN-GLUTAMINE GLUTAMINASE"/>
    <property type="match status" value="1"/>
</dbReference>
<feature type="domain" description="CheB-type methylesterase" evidence="6">
    <location>
        <begin position="136"/>
        <end position="321"/>
    </location>
</feature>
<organism evidence="7 8">
    <name type="scientific">Rhodovulum steppense</name>
    <dbReference type="NCBI Taxonomy" id="540251"/>
    <lineage>
        <taxon>Bacteria</taxon>
        <taxon>Pseudomonadati</taxon>
        <taxon>Pseudomonadota</taxon>
        <taxon>Alphaproteobacteria</taxon>
        <taxon>Rhodobacterales</taxon>
        <taxon>Paracoccaceae</taxon>
        <taxon>Rhodovulum</taxon>
    </lineage>
</organism>
<dbReference type="GO" id="GO:0006935">
    <property type="term" value="P:chemotaxis"/>
    <property type="evidence" value="ECO:0007669"/>
    <property type="project" value="UniProtKB-UniRule"/>
</dbReference>
<dbReference type="Proteomes" id="UP000295277">
    <property type="component" value="Unassembled WGS sequence"/>
</dbReference>
<keyword evidence="2 5" id="KW-0378">Hydrolase</keyword>
<feature type="active site" evidence="5">
    <location>
        <position position="174"/>
    </location>
</feature>
<evidence type="ECO:0000256" key="2">
    <source>
        <dbReference type="ARBA" id="ARBA00022801"/>
    </source>
</evidence>
<keyword evidence="1 5" id="KW-0145">Chemotaxis</keyword>
<dbReference type="CDD" id="cd16432">
    <property type="entry name" value="CheB_Rec"/>
    <property type="match status" value="1"/>
</dbReference>
<dbReference type="RefSeq" id="WP_132697088.1">
    <property type="nucleotide sequence ID" value="NZ_SLVM01000043.1"/>
</dbReference>
<dbReference type="Pfam" id="PF01339">
    <property type="entry name" value="CheB_methylest"/>
    <property type="match status" value="1"/>
</dbReference>
<proteinExistence type="predicted"/>
<feature type="active site" evidence="5">
    <location>
        <position position="148"/>
    </location>
</feature>
<dbReference type="InterPro" id="IPR008248">
    <property type="entry name" value="CheB-like"/>
</dbReference>
<dbReference type="PIRSF" id="PIRSF000876">
    <property type="entry name" value="RR_chemtxs_CheB"/>
    <property type="match status" value="1"/>
</dbReference>
<reference evidence="7 8" key="1">
    <citation type="submission" date="2019-03" db="EMBL/GenBank/DDBJ databases">
        <title>Genomic Encyclopedia of Type Strains, Phase IV (KMG-IV): sequencing the most valuable type-strain genomes for metagenomic binning, comparative biology and taxonomic classification.</title>
        <authorList>
            <person name="Goeker M."/>
        </authorList>
    </citation>
    <scope>NUCLEOTIDE SEQUENCE [LARGE SCALE GENOMIC DNA]</scope>
    <source>
        <strain evidence="7 8">DSM 21153</strain>
    </source>
</reference>
<dbReference type="OrthoDB" id="9793421at2"/>
<dbReference type="GO" id="GO:0005737">
    <property type="term" value="C:cytoplasm"/>
    <property type="evidence" value="ECO:0007669"/>
    <property type="project" value="InterPro"/>
</dbReference>
<dbReference type="EC" id="3.1.1.61" evidence="3"/>